<proteinExistence type="predicted"/>
<name>A0A9P5DPJ2_9HYPO</name>
<evidence type="ECO:0000313" key="2">
    <source>
        <dbReference type="Proteomes" id="UP000730481"/>
    </source>
</evidence>
<reference evidence="1" key="2">
    <citation type="submission" date="2020-02" db="EMBL/GenBank/DDBJ databases">
        <title>Identification and distribution of gene clusters putatively required for synthesis of sphingolipid metabolism inhibitors in phylogenetically diverse species of the filamentous fungus Fusarium.</title>
        <authorList>
            <person name="Kim H.-S."/>
            <person name="Busman M."/>
            <person name="Brown D.W."/>
            <person name="Divon H."/>
            <person name="Uhlig S."/>
            <person name="Proctor R.H."/>
        </authorList>
    </citation>
    <scope>NUCLEOTIDE SEQUENCE</scope>
    <source>
        <strain evidence="1">NRRL 25174</strain>
    </source>
</reference>
<accession>A0A9P5DPJ2</accession>
<gene>
    <name evidence="1" type="ORF">FBEOM_12542</name>
</gene>
<sequence length="709" mass="79523">MASPLLTTRTEDTGFFDQIHGLSQHAVNDYLKTLFDADPQHARLYYKDKPTNSELKGLLDAPRVVFDVDKTLTLKVLFQIRFNTVDIRFNDSDTQNMNGWVIAASATLPQSTVKAEDATASTIKPGDYSVHRLLGAFSANTWSAPDLDGSICIGKEKQITSYREWKADKQNSKLAILVENVLRRWANLHVEKRFFAFTPNNIGIPDVPAVLQLQLARYRAPSGSTLDNAAQSLYNSIVFCEMFSPHAMPEKAHLKLEDNFASTESGSGQRLLGSSVIDHRTFLEGHLLPRLGELCAISRLVPLMPHQSTPSPNEHLLISRCCVGGDPEIQGDTQFEQQIQENAGYEFEYIKPRLYRWTRTFSAPGNDMQVLTYDGDLTGKLYRKYDISAKSSAEVKWDTGSDLVVFSSVVEYNHCDAWRKGDANFSCLDTNICVSWSYKRVIHWSVKIRLYTSSNMATIPNGMIVPVIESINSDTGLPDDYQDTRNRASARLFSQSFTKILKLKLNTVLYRPRTLDGITCDFCTSLADRHMPRLQWYVMTWEYKPDTKQIGFLVFADASTDLFLGLKAKIGLAGSYASISNVKNHYDDPLEYNDGTRAWTVEETPDTFTVFQKGISPQDGFPTSDLSLAFIVDLSGKVVGYEPLVVEVEEVWNCKNNAGKQVGLYASSFFEVVLDSDANMDGKIDAKPMSWGAAVALMKYKEPEPPSWV</sequence>
<dbReference type="EMBL" id="PVQB02000802">
    <property type="protein sequence ID" value="KAF4333642.1"/>
    <property type="molecule type" value="Genomic_DNA"/>
</dbReference>
<protein>
    <submittedName>
        <fullName evidence="1">Uncharacterized protein</fullName>
    </submittedName>
</protein>
<comment type="caution">
    <text evidence="1">The sequence shown here is derived from an EMBL/GenBank/DDBJ whole genome shotgun (WGS) entry which is preliminary data.</text>
</comment>
<reference evidence="1" key="1">
    <citation type="journal article" date="2017" name="Mycologia">
        <title>Fusarium algeriense, sp. nov., a novel toxigenic crown rot pathogen of durum wheat from Algeria is nested in the Fusarium burgessii species complex.</title>
        <authorList>
            <person name="Laraba I."/>
            <person name="Keddad A."/>
            <person name="Boureghda H."/>
            <person name="Abdallah N."/>
            <person name="Vaughan M.M."/>
            <person name="Proctor R.H."/>
            <person name="Busman M."/>
            <person name="O'Donnell K."/>
        </authorList>
    </citation>
    <scope>NUCLEOTIDE SEQUENCE</scope>
    <source>
        <strain evidence="1">NRRL 25174</strain>
    </source>
</reference>
<evidence type="ECO:0000313" key="1">
    <source>
        <dbReference type="EMBL" id="KAF4333642.1"/>
    </source>
</evidence>
<organism evidence="1 2">
    <name type="scientific">Fusarium beomiforme</name>
    <dbReference type="NCBI Taxonomy" id="44412"/>
    <lineage>
        <taxon>Eukaryota</taxon>
        <taxon>Fungi</taxon>
        <taxon>Dikarya</taxon>
        <taxon>Ascomycota</taxon>
        <taxon>Pezizomycotina</taxon>
        <taxon>Sordariomycetes</taxon>
        <taxon>Hypocreomycetidae</taxon>
        <taxon>Hypocreales</taxon>
        <taxon>Nectriaceae</taxon>
        <taxon>Fusarium</taxon>
        <taxon>Fusarium burgessii species complex</taxon>
    </lineage>
</organism>
<dbReference type="OrthoDB" id="5429442at2759"/>
<keyword evidence="2" id="KW-1185">Reference proteome</keyword>
<dbReference type="Proteomes" id="UP000730481">
    <property type="component" value="Unassembled WGS sequence"/>
</dbReference>
<dbReference type="AlphaFoldDB" id="A0A9P5DPJ2"/>